<protein>
    <submittedName>
        <fullName evidence="1">Uncharacterized protein</fullName>
    </submittedName>
</protein>
<evidence type="ECO:0000313" key="2">
    <source>
        <dbReference type="Proteomes" id="UP001472074"/>
    </source>
</evidence>
<dbReference type="EMBL" id="CP151651">
    <property type="protein sequence ID" value="WZP05494.1"/>
    <property type="molecule type" value="Genomic_DNA"/>
</dbReference>
<name>A0ABZ2ZCV2_9BACI</name>
<evidence type="ECO:0000313" key="1">
    <source>
        <dbReference type="EMBL" id="WZP05494.1"/>
    </source>
</evidence>
<dbReference type="Proteomes" id="UP001472074">
    <property type="component" value="Chromosome"/>
</dbReference>
<proteinExistence type="predicted"/>
<gene>
    <name evidence="1" type="ORF">AADC60_15465</name>
</gene>
<dbReference type="RefSeq" id="WP_302847019.1">
    <property type="nucleotide sequence ID" value="NZ_CP151651.1"/>
</dbReference>
<organism evidence="1 2">
    <name type="scientific">Cytobacillus pseudoceanisediminis</name>
    <dbReference type="NCBI Taxonomy" id="3051614"/>
    <lineage>
        <taxon>Bacteria</taxon>
        <taxon>Bacillati</taxon>
        <taxon>Bacillota</taxon>
        <taxon>Bacilli</taxon>
        <taxon>Bacillales</taxon>
        <taxon>Bacillaceae</taxon>
        <taxon>Cytobacillus</taxon>
    </lineage>
</organism>
<accession>A0ABZ2ZCV2</accession>
<keyword evidence="2" id="KW-1185">Reference proteome</keyword>
<sequence length="40" mass="4267">MKSGSAAKLGGFFLVKTKGAGLLKKDDKIKNEKGNIFRGI</sequence>
<reference evidence="1 2" key="1">
    <citation type="submission" date="2024-04" db="EMBL/GenBank/DDBJ databases">
        <title>Screening of coral probiotics and analysis of their probiotic properties.</title>
        <authorList>
            <person name="Wang S."/>
        </authorList>
    </citation>
    <scope>NUCLEOTIDE SEQUENCE [LARGE SCALE GENOMIC DNA]</scope>
    <source>
        <strain evidence="1 2">GXU-Z9</strain>
    </source>
</reference>